<accession>A0A9P8QU60</accession>
<reference evidence="1" key="1">
    <citation type="submission" date="2021-08" db="EMBL/GenBank/DDBJ databases">
        <title>Chromosome-Level Trichoderma cornu-damae using Hi-C Data.</title>
        <authorList>
            <person name="Kim C.S."/>
        </authorList>
    </citation>
    <scope>NUCLEOTIDE SEQUENCE</scope>
    <source>
        <strain evidence="1">KA19-0412C</strain>
    </source>
</reference>
<dbReference type="EMBL" id="JAIWOZ010000002">
    <property type="protein sequence ID" value="KAH6608833.1"/>
    <property type="molecule type" value="Genomic_DNA"/>
</dbReference>
<dbReference type="Proteomes" id="UP000827724">
    <property type="component" value="Unassembled WGS sequence"/>
</dbReference>
<dbReference type="AlphaFoldDB" id="A0A9P8QU60"/>
<proteinExistence type="predicted"/>
<sequence length="62" mass="6821">MAYSRTSDLSCGSLNQRIFGGGILRLDFIKLDAQSIVVSGESFYFRILHGEVVSELGILVLK</sequence>
<comment type="caution">
    <text evidence="1">The sequence shown here is derived from an EMBL/GenBank/DDBJ whole genome shotgun (WGS) entry which is preliminary data.</text>
</comment>
<organism evidence="1 2">
    <name type="scientific">Trichoderma cornu-damae</name>
    <dbReference type="NCBI Taxonomy" id="654480"/>
    <lineage>
        <taxon>Eukaryota</taxon>
        <taxon>Fungi</taxon>
        <taxon>Dikarya</taxon>
        <taxon>Ascomycota</taxon>
        <taxon>Pezizomycotina</taxon>
        <taxon>Sordariomycetes</taxon>
        <taxon>Hypocreomycetidae</taxon>
        <taxon>Hypocreales</taxon>
        <taxon>Hypocreaceae</taxon>
        <taxon>Trichoderma</taxon>
    </lineage>
</organism>
<evidence type="ECO:0000313" key="2">
    <source>
        <dbReference type="Proteomes" id="UP000827724"/>
    </source>
</evidence>
<evidence type="ECO:0000313" key="1">
    <source>
        <dbReference type="EMBL" id="KAH6608833.1"/>
    </source>
</evidence>
<keyword evidence="2" id="KW-1185">Reference proteome</keyword>
<protein>
    <submittedName>
        <fullName evidence="1">Uncharacterized protein</fullName>
    </submittedName>
</protein>
<gene>
    <name evidence="1" type="ORF">Trco_002179</name>
</gene>
<name>A0A9P8QU60_9HYPO</name>